<proteinExistence type="predicted"/>
<dbReference type="InterPro" id="IPR056505">
    <property type="entry name" value="Beta-prop_HVO_0234"/>
</dbReference>
<dbReference type="EMBL" id="JBHUDO010000003">
    <property type="protein sequence ID" value="MFD1646710.1"/>
    <property type="molecule type" value="Genomic_DNA"/>
</dbReference>
<gene>
    <name evidence="2" type="ORF">ACFSBL_13550</name>
</gene>
<accession>A0ABD6DK84</accession>
<feature type="domain" description="HVO-0234-like beta-propeller" evidence="1">
    <location>
        <begin position="8"/>
        <end position="295"/>
    </location>
</feature>
<dbReference type="Pfam" id="PF23366">
    <property type="entry name" value="Beta-prop_HVO_0234"/>
    <property type="match status" value="1"/>
</dbReference>
<evidence type="ECO:0000313" key="2">
    <source>
        <dbReference type="EMBL" id="MFD1646710.1"/>
    </source>
</evidence>
<dbReference type="RefSeq" id="WP_256401209.1">
    <property type="nucleotide sequence ID" value="NZ_JANHJR010000003.1"/>
</dbReference>
<name>A0ABD6DK84_9EURY</name>
<comment type="caution">
    <text evidence="2">The sequence shown here is derived from an EMBL/GenBank/DDBJ whole genome shotgun (WGS) entry which is preliminary data.</text>
</comment>
<keyword evidence="3" id="KW-1185">Reference proteome</keyword>
<reference evidence="2 3" key="1">
    <citation type="journal article" date="2019" name="Int. J. Syst. Evol. Microbiol.">
        <title>The Global Catalogue of Microorganisms (GCM) 10K type strain sequencing project: providing services to taxonomists for standard genome sequencing and annotation.</title>
        <authorList>
            <consortium name="The Broad Institute Genomics Platform"/>
            <consortium name="The Broad Institute Genome Sequencing Center for Infectious Disease"/>
            <person name="Wu L."/>
            <person name="Ma J."/>
        </authorList>
    </citation>
    <scope>NUCLEOTIDE SEQUENCE [LARGE SCALE GENOMIC DNA]</scope>
    <source>
        <strain evidence="2 3">CGMCC 1.10390</strain>
    </source>
</reference>
<dbReference type="PROSITE" id="PS51257">
    <property type="entry name" value="PROKAR_LIPOPROTEIN"/>
    <property type="match status" value="1"/>
</dbReference>
<dbReference type="AlphaFoldDB" id="A0ABD6DK84"/>
<organism evidence="2 3">
    <name type="scientific">Haloarchaeobius litoreus</name>
    <dbReference type="NCBI Taxonomy" id="755306"/>
    <lineage>
        <taxon>Archaea</taxon>
        <taxon>Methanobacteriati</taxon>
        <taxon>Methanobacteriota</taxon>
        <taxon>Stenosarchaea group</taxon>
        <taxon>Halobacteria</taxon>
        <taxon>Halobacteriales</taxon>
        <taxon>Halorubellaceae</taxon>
        <taxon>Haloarchaeobius</taxon>
    </lineage>
</organism>
<protein>
    <recommendedName>
        <fullName evidence="1">HVO-0234-like beta-propeller domain-containing protein</fullName>
    </recommendedName>
</protein>
<evidence type="ECO:0000313" key="3">
    <source>
        <dbReference type="Proteomes" id="UP001597034"/>
    </source>
</evidence>
<evidence type="ECO:0000259" key="1">
    <source>
        <dbReference type="Pfam" id="PF23366"/>
    </source>
</evidence>
<sequence>MSAEKDISLDEKRVYDGDERKATLYVASGVGCVAVDVVDERVGGFELAVRGTARDVAAGGGVVAVATDADVLVGRVGTDTEETHVGGFEETGHGEAVAVSVVGAGADGPAVLAAGPDGDLSRLVLVGQTDAGDADWADCGSIDADIRALSGDLCAAADGVYRVGTGLTHVGLDDARDVSAAGTPRAATAAGLYRLGNGWLDELAGEATVVASDGGDTGTEDADAPERAHAVVRDAFVALAAGEWVAYPEQPDGTVVGVAYDRTTYLVTAEGRVLAAADDGWRGQSLGVPDVAGVVAVGPN</sequence>
<dbReference type="Proteomes" id="UP001597034">
    <property type="component" value="Unassembled WGS sequence"/>
</dbReference>